<evidence type="ECO:0000259" key="1">
    <source>
        <dbReference type="Pfam" id="PF15866"/>
    </source>
</evidence>
<evidence type="ECO:0000313" key="2">
    <source>
        <dbReference type="EMBL" id="GBP98572.1"/>
    </source>
</evidence>
<dbReference type="Pfam" id="PF15866">
    <property type="entry name" value="DUF4729"/>
    <property type="match status" value="1"/>
</dbReference>
<dbReference type="OrthoDB" id="7468078at2759"/>
<accession>A0A4C2AFQ3</accession>
<keyword evidence="3" id="KW-1185">Reference proteome</keyword>
<sequence>MPPLPRERWTYVRVCVCEYKSIRRVGVRSCLPQSSQEDDNLETTFMYRNTNYRDSCNSSSSSTVLQDNANDKCVFFRQTIESMEDEEDVTQRPVSCPIAECSKRLTTNSIFSHFHFEHPKTPIINLDRSITLSFKMNGLASEKTCLAVLLPSASKNRHCNLCCDGVECTTTHYKKTHPLLLMAVRMAYLLHDLNSGCNKGKSEICPIEEKVNIEKYEIEENNETQSNISNYALLLWLCSIDNDESVYAITVTSEGNKFSKNCIGPAFNLRDGDVSAIQLSEALVVQAAAVNLLCQKQDHIVVVVQALID</sequence>
<dbReference type="STRING" id="151549.A0A4C2AFQ3"/>
<name>A0A4C2AFQ3_EUMVA</name>
<dbReference type="InterPro" id="IPR031732">
    <property type="entry name" value="DUF4729"/>
</dbReference>
<dbReference type="Proteomes" id="UP000299102">
    <property type="component" value="Unassembled WGS sequence"/>
</dbReference>
<feature type="domain" description="DUF4729" evidence="1">
    <location>
        <begin position="95"/>
        <end position="251"/>
    </location>
</feature>
<organism evidence="2 3">
    <name type="scientific">Eumeta variegata</name>
    <name type="common">Bagworm moth</name>
    <name type="synonym">Eumeta japonica</name>
    <dbReference type="NCBI Taxonomy" id="151549"/>
    <lineage>
        <taxon>Eukaryota</taxon>
        <taxon>Metazoa</taxon>
        <taxon>Ecdysozoa</taxon>
        <taxon>Arthropoda</taxon>
        <taxon>Hexapoda</taxon>
        <taxon>Insecta</taxon>
        <taxon>Pterygota</taxon>
        <taxon>Neoptera</taxon>
        <taxon>Endopterygota</taxon>
        <taxon>Lepidoptera</taxon>
        <taxon>Glossata</taxon>
        <taxon>Ditrysia</taxon>
        <taxon>Tineoidea</taxon>
        <taxon>Psychidae</taxon>
        <taxon>Oiketicinae</taxon>
        <taxon>Eumeta</taxon>
    </lineage>
</organism>
<comment type="caution">
    <text evidence="2">The sequence shown here is derived from an EMBL/GenBank/DDBJ whole genome shotgun (WGS) entry which is preliminary data.</text>
</comment>
<reference evidence="2 3" key="1">
    <citation type="journal article" date="2019" name="Commun. Biol.">
        <title>The bagworm genome reveals a unique fibroin gene that provides high tensile strength.</title>
        <authorList>
            <person name="Kono N."/>
            <person name="Nakamura H."/>
            <person name="Ohtoshi R."/>
            <person name="Tomita M."/>
            <person name="Numata K."/>
            <person name="Arakawa K."/>
        </authorList>
    </citation>
    <scope>NUCLEOTIDE SEQUENCE [LARGE SCALE GENOMIC DNA]</scope>
</reference>
<evidence type="ECO:0000313" key="3">
    <source>
        <dbReference type="Proteomes" id="UP000299102"/>
    </source>
</evidence>
<dbReference type="EMBL" id="BGZK01003168">
    <property type="protein sequence ID" value="GBP98572.1"/>
    <property type="molecule type" value="Genomic_DNA"/>
</dbReference>
<dbReference type="AlphaFoldDB" id="A0A4C2AFQ3"/>
<protein>
    <recommendedName>
        <fullName evidence="1">DUF4729 domain-containing protein</fullName>
    </recommendedName>
</protein>
<gene>
    <name evidence="2" type="ORF">EVAR_67378_1</name>
</gene>
<proteinExistence type="predicted"/>